<dbReference type="EMBL" id="JASNVP010000008">
    <property type="protein sequence ID" value="MDK4326618.1"/>
    <property type="molecule type" value="Genomic_DNA"/>
</dbReference>
<keyword evidence="2" id="KW-0472">Membrane</keyword>
<gene>
    <name evidence="3" type="ORF">QPX54_08905</name>
</gene>
<reference evidence="3" key="1">
    <citation type="submission" date="2023-05" db="EMBL/GenBank/DDBJ databases">
        <title>Metabolic capabilities are highly conserved among human nasal-associated Corynebacterium species in pangenomic analyses.</title>
        <authorList>
            <person name="Tran T.H."/>
            <person name="Roberts A.Q."/>
            <person name="Escapa I.F."/>
            <person name="Gao W."/>
            <person name="Conlan S."/>
            <person name="Kong H."/>
            <person name="Segre J.A."/>
            <person name="Kelly M.S."/>
            <person name="Lemon K.P."/>
        </authorList>
    </citation>
    <scope>NUCLEOTIDE SEQUENCE</scope>
    <source>
        <strain evidence="3">KPL2654</strain>
    </source>
</reference>
<keyword evidence="2" id="KW-1133">Transmembrane helix</keyword>
<feature type="transmembrane region" description="Helical" evidence="2">
    <location>
        <begin position="347"/>
        <end position="367"/>
    </location>
</feature>
<feature type="compositionally biased region" description="Low complexity" evidence="1">
    <location>
        <begin position="242"/>
        <end position="255"/>
    </location>
</feature>
<feature type="region of interest" description="Disordered" evidence="1">
    <location>
        <begin position="88"/>
        <end position="110"/>
    </location>
</feature>
<evidence type="ECO:0000256" key="2">
    <source>
        <dbReference type="SAM" id="Phobius"/>
    </source>
</evidence>
<keyword evidence="2" id="KW-0812">Transmembrane</keyword>
<feature type="transmembrane region" description="Helical" evidence="2">
    <location>
        <begin position="323"/>
        <end position="341"/>
    </location>
</feature>
<name>A0AAP4FAF3_9CORY</name>
<dbReference type="RefSeq" id="WP_126844413.1">
    <property type="nucleotide sequence ID" value="NZ_JAKRDM010000007.1"/>
</dbReference>
<sequence>MSTTLIIVLIIVVWLVVLAPLIFRGQKPIRHSGDGFNDTRVVFSGGKDVLKTPMRPGTAAARPVSNLDREESADYELVEAEEYEIVDEPWSKREAAEQSTGVDSDSETAADVEGAVIEGELVDSSEGAYDSVDDDAADYDAGEYDAADNDETATAGSAAVHETGSETSAQGDHPRVVISELAPEEMYSHDETYTSPVDLLYPGVTDADAVITRSAADSADNDADADNDAGAAAESGAEEAPETSAANEAETTTATQSGDHEMVFVDDRAHGATAAAARADREAELTLTEEELAFAARRSQRGGWNPEAERRLQAQRTKRRRNTLLMLAGLVVVMVAIAIPAGGWFWVLPAGAGLLTLFYLLALRGQVQQEQELRARRIRQLRRARMGVRNREDDEHRPSVNPNLRRPGATVLEVDDASPDFDELATVDYQQWESESADYASRPLRRQQYVRRGPALRSVAEDGSLTDKHVVRAGGRRVV</sequence>
<organism evidence="3 4">
    <name type="scientific">Corynebacterium propinquum</name>
    <dbReference type="NCBI Taxonomy" id="43769"/>
    <lineage>
        <taxon>Bacteria</taxon>
        <taxon>Bacillati</taxon>
        <taxon>Actinomycetota</taxon>
        <taxon>Actinomycetes</taxon>
        <taxon>Mycobacteriales</taxon>
        <taxon>Corynebacteriaceae</taxon>
        <taxon>Corynebacterium</taxon>
    </lineage>
</organism>
<comment type="caution">
    <text evidence="3">The sequence shown here is derived from an EMBL/GenBank/DDBJ whole genome shotgun (WGS) entry which is preliminary data.</text>
</comment>
<protein>
    <submittedName>
        <fullName evidence="3">Uncharacterized protein</fullName>
    </submittedName>
</protein>
<accession>A0AAP4FAF3</accession>
<evidence type="ECO:0000313" key="3">
    <source>
        <dbReference type="EMBL" id="MDK4326618.1"/>
    </source>
</evidence>
<proteinExistence type="predicted"/>
<evidence type="ECO:0000313" key="4">
    <source>
        <dbReference type="Proteomes" id="UP001226160"/>
    </source>
</evidence>
<dbReference type="InterPro" id="IPR053779">
    <property type="entry name" value="GlpR"/>
</dbReference>
<dbReference type="AlphaFoldDB" id="A0AAP4FAF3"/>
<dbReference type="Proteomes" id="UP001226160">
    <property type="component" value="Unassembled WGS sequence"/>
</dbReference>
<feature type="region of interest" description="Disordered" evidence="1">
    <location>
        <begin position="151"/>
        <end position="174"/>
    </location>
</feature>
<feature type="region of interest" description="Disordered" evidence="1">
    <location>
        <begin position="216"/>
        <end position="260"/>
    </location>
</feature>
<evidence type="ECO:0000256" key="1">
    <source>
        <dbReference type="SAM" id="MobiDB-lite"/>
    </source>
</evidence>
<dbReference type="NCBIfam" id="NF045516">
    <property type="entry name" value="GlpR"/>
    <property type="match status" value="1"/>
</dbReference>
<feature type="transmembrane region" description="Helical" evidence="2">
    <location>
        <begin position="6"/>
        <end position="23"/>
    </location>
</feature>